<reference evidence="3" key="1">
    <citation type="submission" date="2021-01" db="EMBL/GenBank/DDBJ databases">
        <authorList>
            <person name="Corre E."/>
            <person name="Pelletier E."/>
            <person name="Niang G."/>
            <person name="Scheremetjew M."/>
            <person name="Finn R."/>
            <person name="Kale V."/>
            <person name="Holt S."/>
            <person name="Cochrane G."/>
            <person name="Meng A."/>
            <person name="Brown T."/>
            <person name="Cohen L."/>
        </authorList>
    </citation>
    <scope>NUCLEOTIDE SEQUENCE</scope>
    <source>
        <strain evidence="3">CCMP2877</strain>
    </source>
</reference>
<dbReference type="GO" id="GO:0006281">
    <property type="term" value="P:DNA repair"/>
    <property type="evidence" value="ECO:0007669"/>
    <property type="project" value="TreeGrafter"/>
</dbReference>
<dbReference type="AlphaFoldDB" id="A0A6U4J468"/>
<name>A0A6U4J468_9STRA</name>
<dbReference type="PANTHER" id="PTHR12683">
    <property type="entry name" value="CDK-ACTIVATING KINASE ASSEMBLY FACTOR MAT1"/>
    <property type="match status" value="1"/>
</dbReference>
<dbReference type="EMBL" id="HBGJ01033753">
    <property type="protein sequence ID" value="CAD9262974.1"/>
    <property type="molecule type" value="Transcribed_RNA"/>
</dbReference>
<dbReference type="Gene3D" id="3.30.40.10">
    <property type="entry name" value="Zinc/RING finger domain, C3HC4 (zinc finger)"/>
    <property type="match status" value="1"/>
</dbReference>
<dbReference type="InterPro" id="IPR015877">
    <property type="entry name" value="MAT1_centre"/>
</dbReference>
<keyword evidence="1" id="KW-0175">Coiled coil</keyword>
<gene>
    <name evidence="3" type="ORF">PPAR1163_LOCUS21356</name>
    <name evidence="4" type="ORF">PPAR1163_LOCUS21357</name>
</gene>
<dbReference type="GO" id="GO:0005675">
    <property type="term" value="C:transcription factor TFIIH holo complex"/>
    <property type="evidence" value="ECO:0007669"/>
    <property type="project" value="TreeGrafter"/>
</dbReference>
<protein>
    <recommendedName>
        <fullName evidence="2">MAT1 centre domain-containing protein</fullName>
    </recommendedName>
</protein>
<feature type="coiled-coil region" evidence="1">
    <location>
        <begin position="158"/>
        <end position="216"/>
    </location>
</feature>
<organism evidence="3">
    <name type="scientific">Phaeomonas parva</name>
    <dbReference type="NCBI Taxonomy" id="124430"/>
    <lineage>
        <taxon>Eukaryota</taxon>
        <taxon>Sar</taxon>
        <taxon>Stramenopiles</taxon>
        <taxon>Ochrophyta</taxon>
        <taxon>Pinguiophyceae</taxon>
        <taxon>Pinguiochrysidales</taxon>
        <taxon>Pinguiochrysidaceae</taxon>
        <taxon>Phaeomonas</taxon>
    </lineage>
</organism>
<dbReference type="GO" id="GO:0006357">
    <property type="term" value="P:regulation of transcription by RNA polymerase II"/>
    <property type="evidence" value="ECO:0007669"/>
    <property type="project" value="TreeGrafter"/>
</dbReference>
<evidence type="ECO:0000259" key="2">
    <source>
        <dbReference type="Pfam" id="PF06391"/>
    </source>
</evidence>
<dbReference type="EMBL" id="HBGJ01033752">
    <property type="protein sequence ID" value="CAD9262973.1"/>
    <property type="molecule type" value="Transcribed_RNA"/>
</dbReference>
<feature type="domain" description="MAT1 centre" evidence="2">
    <location>
        <begin position="94"/>
        <end position="236"/>
    </location>
</feature>
<proteinExistence type="predicted"/>
<evidence type="ECO:0000256" key="1">
    <source>
        <dbReference type="SAM" id="Coils"/>
    </source>
</evidence>
<evidence type="ECO:0000313" key="3">
    <source>
        <dbReference type="EMBL" id="CAD9262973.1"/>
    </source>
</evidence>
<sequence length="372" mass="42725">MRYHSQRRQATYGDEVPSHVPTCAKCGRAEDATSNLQQGGIRRLFTSYVCGHRFCEDCRDRHFLGKRPCPGYPARDDACGKLLSKSDLVAKDYLDILAEKDEKNRREVMAVYNKYVEDFDGDETAYNNYLEEAEDCIFRLSQGINVPEVRAKLDRRRKRDAEVIRENAKKRNQYAEEELKHIRQEREERERRERRMREEAEEVRAAEVAYQKQRKEFMMGQRTTITEKSGEQVREEQRQRRLLEANGGGGSMDLAFADVDAQGEGGHATSMASMWLNPDYKPDIRTSTVTEYQDVMRKRRKRGADKLVRQLAAEAAGYRRETLNQVRRLEAMTGLAPLLGDAAAIKVAAKLKLKKVRKARAQAAKPETATAP</sequence>
<accession>A0A6U4J468</accession>
<evidence type="ECO:0000313" key="4">
    <source>
        <dbReference type="EMBL" id="CAD9262974.1"/>
    </source>
</evidence>
<dbReference type="PANTHER" id="PTHR12683:SF13">
    <property type="entry name" value="CDK-ACTIVATING KINASE ASSEMBLY FACTOR MAT1"/>
    <property type="match status" value="1"/>
</dbReference>
<dbReference type="Pfam" id="PF06391">
    <property type="entry name" value="MAT1"/>
    <property type="match status" value="1"/>
</dbReference>
<dbReference type="InterPro" id="IPR013083">
    <property type="entry name" value="Znf_RING/FYVE/PHD"/>
</dbReference>